<evidence type="ECO:0000313" key="2">
    <source>
        <dbReference type="Proteomes" id="UP001168883"/>
    </source>
</evidence>
<proteinExistence type="predicted"/>
<organism evidence="1 2">
    <name type="scientific">Paenibacillus ehimensis</name>
    <dbReference type="NCBI Taxonomy" id="79264"/>
    <lineage>
        <taxon>Bacteria</taxon>
        <taxon>Bacillati</taxon>
        <taxon>Bacillota</taxon>
        <taxon>Bacilli</taxon>
        <taxon>Bacillales</taxon>
        <taxon>Paenibacillaceae</taxon>
        <taxon>Paenibacillus</taxon>
    </lineage>
</organism>
<protein>
    <submittedName>
        <fullName evidence="1">Uncharacterized protein</fullName>
    </submittedName>
</protein>
<name>A0ABT8VML8_9BACL</name>
<gene>
    <name evidence="1" type="ORF">Q3C12_35170</name>
</gene>
<sequence length="69" mass="7679">MKYAIKHQVTGEYLRDDPETHDAYTDDLGHAKLFDSAHDAGLEMMADEIVVVIQEDEDGGIWEDGGEQG</sequence>
<dbReference type="RefSeq" id="WP_302881647.1">
    <property type="nucleotide sequence ID" value="NZ_JARLKN010000083.1"/>
</dbReference>
<evidence type="ECO:0000313" key="1">
    <source>
        <dbReference type="EMBL" id="MDO3682226.1"/>
    </source>
</evidence>
<dbReference type="Proteomes" id="UP001168883">
    <property type="component" value="Unassembled WGS sequence"/>
</dbReference>
<reference evidence="1" key="1">
    <citation type="submission" date="2023-07" db="EMBL/GenBank/DDBJ databases">
        <authorList>
            <person name="Aktuganov G."/>
            <person name="Boyko T."/>
            <person name="Delegan Y."/>
            <person name="Galimzianova N."/>
            <person name="Gilvanova E."/>
            <person name="Korobov V."/>
            <person name="Kuzmina L."/>
            <person name="Melentiev A."/>
            <person name="Milman P."/>
            <person name="Ryabova A."/>
            <person name="Stupak E."/>
            <person name="Yasakov T."/>
            <person name="Zharikova N."/>
            <person name="Zhurenko E."/>
        </authorList>
    </citation>
    <scope>NUCLEOTIDE SEQUENCE</scope>
    <source>
        <strain evidence="1">IB-739</strain>
    </source>
</reference>
<keyword evidence="2" id="KW-1185">Reference proteome</keyword>
<accession>A0ABT8VML8</accession>
<dbReference type="EMBL" id="JAUMKJ010000133">
    <property type="protein sequence ID" value="MDO3682226.1"/>
    <property type="molecule type" value="Genomic_DNA"/>
</dbReference>
<comment type="caution">
    <text evidence="1">The sequence shown here is derived from an EMBL/GenBank/DDBJ whole genome shotgun (WGS) entry which is preliminary data.</text>
</comment>